<dbReference type="EMBL" id="CP111013">
    <property type="protein sequence ID" value="WAQ95768.1"/>
    <property type="molecule type" value="Genomic_DNA"/>
</dbReference>
<feature type="non-terminal residue" evidence="1">
    <location>
        <position position="1"/>
    </location>
</feature>
<dbReference type="Proteomes" id="UP001164746">
    <property type="component" value="Chromosome 2"/>
</dbReference>
<evidence type="ECO:0000313" key="1">
    <source>
        <dbReference type="EMBL" id="WAQ95768.1"/>
    </source>
</evidence>
<name>A0ABY7DFT0_MYAAR</name>
<accession>A0ABY7DFT0</accession>
<organism evidence="1 2">
    <name type="scientific">Mya arenaria</name>
    <name type="common">Soft-shell clam</name>
    <dbReference type="NCBI Taxonomy" id="6604"/>
    <lineage>
        <taxon>Eukaryota</taxon>
        <taxon>Metazoa</taxon>
        <taxon>Spiralia</taxon>
        <taxon>Lophotrochozoa</taxon>
        <taxon>Mollusca</taxon>
        <taxon>Bivalvia</taxon>
        <taxon>Autobranchia</taxon>
        <taxon>Heteroconchia</taxon>
        <taxon>Euheterodonta</taxon>
        <taxon>Imparidentia</taxon>
        <taxon>Neoheterodontei</taxon>
        <taxon>Myida</taxon>
        <taxon>Myoidea</taxon>
        <taxon>Myidae</taxon>
        <taxon>Mya</taxon>
    </lineage>
</organism>
<reference evidence="1" key="1">
    <citation type="submission" date="2022-11" db="EMBL/GenBank/DDBJ databases">
        <title>Centuries of genome instability and evolution in soft-shell clam transmissible cancer (bioRxiv).</title>
        <authorList>
            <person name="Hart S.F.M."/>
            <person name="Yonemitsu M.A."/>
            <person name="Giersch R.M."/>
            <person name="Beal B.F."/>
            <person name="Arriagada G."/>
            <person name="Davis B.W."/>
            <person name="Ostrander E.A."/>
            <person name="Goff S.P."/>
            <person name="Metzger M.J."/>
        </authorList>
    </citation>
    <scope>NUCLEOTIDE SEQUENCE</scope>
    <source>
        <strain evidence="1">MELC-2E11</strain>
        <tissue evidence="1">Siphon/mantle</tissue>
    </source>
</reference>
<evidence type="ECO:0000313" key="2">
    <source>
        <dbReference type="Proteomes" id="UP001164746"/>
    </source>
</evidence>
<gene>
    <name evidence="1" type="ORF">MAR_028458</name>
</gene>
<keyword evidence="2" id="KW-1185">Reference proteome</keyword>
<sequence>MTLNEILTVAIVQFCSSSYVFTDVRYACNVLDFQKLFTCFDHLDFFPCFHIVIHCLYGSYP</sequence>
<protein>
    <submittedName>
        <fullName evidence="1">Uncharacterized protein</fullName>
    </submittedName>
</protein>
<proteinExistence type="predicted"/>